<accession>A0A8S9JTU4</accession>
<dbReference type="AlphaFoldDB" id="A0A8S9JTU4"/>
<comment type="caution">
    <text evidence="2">The sequence shown here is derived from an EMBL/GenBank/DDBJ whole genome shotgun (WGS) entry which is preliminary data.</text>
</comment>
<protein>
    <submittedName>
        <fullName evidence="2">Uncharacterized protein</fullName>
    </submittedName>
</protein>
<feature type="region of interest" description="Disordered" evidence="1">
    <location>
        <begin position="1"/>
        <end position="21"/>
    </location>
</feature>
<sequence>MASLGVFSSSGSISTDHGDNGGVVFFNGKSERITRHLTEAPILPLPCIYICVPHTPPHLLPEEGDTSPIQMSDRPAISGHTSRHGSPSSTGTRGEKVSPAPAKLQKRREREREIQSSAEQRGDRLIGSPFSLIDLAIRLPRSVSAGNLLR</sequence>
<feature type="compositionally biased region" description="Low complexity" evidence="1">
    <location>
        <begin position="1"/>
        <end position="14"/>
    </location>
</feature>
<organism evidence="2">
    <name type="scientific">Brassica cretica</name>
    <name type="common">Mustard</name>
    <dbReference type="NCBI Taxonomy" id="69181"/>
    <lineage>
        <taxon>Eukaryota</taxon>
        <taxon>Viridiplantae</taxon>
        <taxon>Streptophyta</taxon>
        <taxon>Embryophyta</taxon>
        <taxon>Tracheophyta</taxon>
        <taxon>Spermatophyta</taxon>
        <taxon>Magnoliopsida</taxon>
        <taxon>eudicotyledons</taxon>
        <taxon>Gunneridae</taxon>
        <taxon>Pentapetalae</taxon>
        <taxon>rosids</taxon>
        <taxon>malvids</taxon>
        <taxon>Brassicales</taxon>
        <taxon>Brassicaceae</taxon>
        <taxon>Brassiceae</taxon>
        <taxon>Brassica</taxon>
    </lineage>
</organism>
<feature type="compositionally biased region" description="Basic and acidic residues" evidence="1">
    <location>
        <begin position="108"/>
        <end position="124"/>
    </location>
</feature>
<dbReference type="EMBL" id="QGKY02000246">
    <property type="protein sequence ID" value="KAF2585980.1"/>
    <property type="molecule type" value="Genomic_DNA"/>
</dbReference>
<evidence type="ECO:0000313" key="2">
    <source>
        <dbReference type="EMBL" id="KAF2585980.1"/>
    </source>
</evidence>
<reference evidence="2" key="1">
    <citation type="submission" date="2019-12" db="EMBL/GenBank/DDBJ databases">
        <title>Genome sequencing and annotation of Brassica cretica.</title>
        <authorList>
            <person name="Studholme D.J."/>
            <person name="Sarris P.F."/>
        </authorList>
    </citation>
    <scope>NUCLEOTIDE SEQUENCE</scope>
    <source>
        <strain evidence="2">PFS-102/07</strain>
        <tissue evidence="2">Leaf</tissue>
    </source>
</reference>
<evidence type="ECO:0000256" key="1">
    <source>
        <dbReference type="SAM" id="MobiDB-lite"/>
    </source>
</evidence>
<proteinExistence type="predicted"/>
<name>A0A8S9JTU4_BRACR</name>
<feature type="region of interest" description="Disordered" evidence="1">
    <location>
        <begin position="59"/>
        <end position="125"/>
    </location>
</feature>
<gene>
    <name evidence="2" type="ORF">F2Q70_00034110</name>
</gene>